<sequence>MIRMCQGNCPHGFILELEPEVFNKRKVTMVHFKHDRPSGKPWVKDTNIELNKNLDAFLQIAK</sequence>
<evidence type="ECO:0000313" key="2">
    <source>
        <dbReference type="Proteomes" id="UP000265801"/>
    </source>
</evidence>
<dbReference type="OrthoDB" id="5678128at2"/>
<accession>A0A3A1R1T0</accession>
<organism evidence="1 2">
    <name type="scientific">Bacillus salacetis</name>
    <dbReference type="NCBI Taxonomy" id="2315464"/>
    <lineage>
        <taxon>Bacteria</taxon>
        <taxon>Bacillati</taxon>
        <taxon>Bacillota</taxon>
        <taxon>Bacilli</taxon>
        <taxon>Bacillales</taxon>
        <taxon>Bacillaceae</taxon>
        <taxon>Bacillus</taxon>
    </lineage>
</organism>
<dbReference type="AlphaFoldDB" id="A0A3A1R1T0"/>
<reference evidence="1 2" key="1">
    <citation type="submission" date="2018-09" db="EMBL/GenBank/DDBJ databases">
        <title>Bacillus saliacetes sp. nov., isolated from Thai shrimp paste (Ka-pi).</title>
        <authorList>
            <person name="Daroonpunt R."/>
            <person name="Tanasupawat S."/>
            <person name="Yiamsombut S."/>
        </authorList>
    </citation>
    <scope>NUCLEOTIDE SEQUENCE [LARGE SCALE GENOMIC DNA]</scope>
    <source>
        <strain evidence="1 2">SKP7-4</strain>
    </source>
</reference>
<gene>
    <name evidence="1" type="ORF">D3H55_13250</name>
</gene>
<dbReference type="Proteomes" id="UP000265801">
    <property type="component" value="Unassembled WGS sequence"/>
</dbReference>
<dbReference type="EMBL" id="QXIR01000017">
    <property type="protein sequence ID" value="RIW32545.1"/>
    <property type="molecule type" value="Genomic_DNA"/>
</dbReference>
<name>A0A3A1R1T0_9BACI</name>
<protein>
    <submittedName>
        <fullName evidence="1">Uncharacterized protein</fullName>
    </submittedName>
</protein>
<proteinExistence type="predicted"/>
<keyword evidence="2" id="KW-1185">Reference proteome</keyword>
<evidence type="ECO:0000313" key="1">
    <source>
        <dbReference type="EMBL" id="RIW32545.1"/>
    </source>
</evidence>
<comment type="caution">
    <text evidence="1">The sequence shown here is derived from an EMBL/GenBank/DDBJ whole genome shotgun (WGS) entry which is preliminary data.</text>
</comment>